<dbReference type="GeneID" id="98403801"/>
<dbReference type="GO" id="GO:0080120">
    <property type="term" value="P:CAAX-box protein maturation"/>
    <property type="evidence" value="ECO:0007669"/>
    <property type="project" value="UniProtKB-ARBA"/>
</dbReference>
<dbReference type="Pfam" id="PF02517">
    <property type="entry name" value="Rce1-like"/>
    <property type="match status" value="1"/>
</dbReference>
<keyword evidence="2" id="KW-0378">Hydrolase</keyword>
<keyword evidence="2" id="KW-0645">Protease</keyword>
<dbReference type="RefSeq" id="WP_150984294.1">
    <property type="nucleotide sequence ID" value="NZ_CP062804.1"/>
</dbReference>
<keyword evidence="2" id="KW-0482">Metalloprotease</keyword>
<sequence>MNSNRPDQTRPITFQWALALTFVAWFVEVILTMLLRPALLRSGMQPMAAASLIRVACYGLVFSTLLHASGLSYRKLFHEGSASVAATLGLLGPPILLMVPLILLLDGLAMVGIEALFPFSADDARMITEMTSGGIGIWVLVCVIAPFVEEMFFRGILLRGMLRRYARADATVYSAFVFGVAHLNIYQFVIAFAIGLFAAALYCRTRSLWPGIVLHAGLNTGVMISGAVVPESTALEAPVAVWALAVPLGLAGAWMLRRLLWYARGAGAAEGQS</sequence>
<dbReference type="GO" id="GO:0004175">
    <property type="term" value="F:endopeptidase activity"/>
    <property type="evidence" value="ECO:0007669"/>
    <property type="project" value="UniProtKB-ARBA"/>
</dbReference>
<dbReference type="Proteomes" id="UP000397656">
    <property type="component" value="Chromosome 2"/>
</dbReference>
<reference evidence="2 3" key="1">
    <citation type="submission" date="2020-10" db="EMBL/GenBank/DDBJ databases">
        <title>Complete genome sequence of Cupriavidus basilensis CCUG 49340T.</title>
        <authorList>
            <person name="Salva-Serra F."/>
            <person name="Donoso R.A."/>
            <person name="Cho K.H."/>
            <person name="Yoo J.A."/>
            <person name="Lee K."/>
            <person name="Yoon S.-H."/>
            <person name="Perez-Pantoja D."/>
            <person name="Moore E.R.B."/>
        </authorList>
    </citation>
    <scope>NUCLEOTIDE SEQUENCE [LARGE SCALE GENOMIC DNA]</scope>
    <source>
        <strain evidence="3">CCUG 49340</strain>
    </source>
</reference>
<evidence type="ECO:0000313" key="2">
    <source>
        <dbReference type="EMBL" id="QOT80324.1"/>
    </source>
</evidence>
<proteinExistence type="predicted"/>
<feature type="domain" description="CAAX prenyl protease 2/Lysostaphin resistance protein A-like" evidence="1">
    <location>
        <begin position="135"/>
        <end position="220"/>
    </location>
</feature>
<dbReference type="PANTHER" id="PTHR36435">
    <property type="entry name" value="SLR1288 PROTEIN"/>
    <property type="match status" value="1"/>
</dbReference>
<dbReference type="AlphaFoldDB" id="A0A643G034"/>
<organism evidence="2 3">
    <name type="scientific">Cupriavidus basilensis</name>
    <dbReference type="NCBI Taxonomy" id="68895"/>
    <lineage>
        <taxon>Bacteria</taxon>
        <taxon>Pseudomonadati</taxon>
        <taxon>Pseudomonadota</taxon>
        <taxon>Betaproteobacteria</taxon>
        <taxon>Burkholderiales</taxon>
        <taxon>Burkholderiaceae</taxon>
        <taxon>Cupriavidus</taxon>
    </lineage>
</organism>
<dbReference type="PANTHER" id="PTHR36435:SF1">
    <property type="entry name" value="CAAX AMINO TERMINAL PROTEASE FAMILY PROTEIN"/>
    <property type="match status" value="1"/>
</dbReference>
<dbReference type="InterPro" id="IPR052710">
    <property type="entry name" value="CAAX_protease"/>
</dbReference>
<dbReference type="InterPro" id="IPR003675">
    <property type="entry name" value="Rce1/LyrA-like_dom"/>
</dbReference>
<dbReference type="EMBL" id="CP062804">
    <property type="protein sequence ID" value="QOT80324.1"/>
    <property type="molecule type" value="Genomic_DNA"/>
</dbReference>
<name>A0A643G034_9BURK</name>
<dbReference type="GO" id="GO:0006508">
    <property type="term" value="P:proteolysis"/>
    <property type="evidence" value="ECO:0007669"/>
    <property type="project" value="UniProtKB-KW"/>
</dbReference>
<dbReference type="GO" id="GO:0008237">
    <property type="term" value="F:metallopeptidase activity"/>
    <property type="evidence" value="ECO:0007669"/>
    <property type="project" value="UniProtKB-KW"/>
</dbReference>
<accession>A0A643G034</accession>
<protein>
    <submittedName>
        <fullName evidence="2">CPBP family intramembrane metalloprotease</fullName>
    </submittedName>
</protein>
<evidence type="ECO:0000313" key="3">
    <source>
        <dbReference type="Proteomes" id="UP000397656"/>
    </source>
</evidence>
<gene>
    <name evidence="2" type="ORF">F7R26_022990</name>
</gene>
<evidence type="ECO:0000259" key="1">
    <source>
        <dbReference type="Pfam" id="PF02517"/>
    </source>
</evidence>